<keyword evidence="3" id="KW-1185">Reference proteome</keyword>
<sequence length="106" mass="11076">MERYDYDRPPLGDDLATGMGTALAQFNSAVFTGPGRIPRRYRELIAVAVGLTTQCTGCISVHTRGALAQGATADEIAEVTYITAAVRAGGATAHGALSLSVAKRQH</sequence>
<proteinExistence type="predicted"/>
<protein>
    <submittedName>
        <fullName evidence="2">Carboxymuconolactone decarboxylase family protein</fullName>
    </submittedName>
</protein>
<dbReference type="EMBL" id="CP147846">
    <property type="protein sequence ID" value="WXG68854.1"/>
    <property type="molecule type" value="Genomic_DNA"/>
</dbReference>
<name>A0ABZ2PIQ3_9NOCA</name>
<evidence type="ECO:0000313" key="2">
    <source>
        <dbReference type="EMBL" id="WXG68854.1"/>
    </source>
</evidence>
<dbReference type="SUPFAM" id="SSF69118">
    <property type="entry name" value="AhpD-like"/>
    <property type="match status" value="1"/>
</dbReference>
<dbReference type="PANTHER" id="PTHR33930:SF2">
    <property type="entry name" value="BLR3452 PROTEIN"/>
    <property type="match status" value="1"/>
</dbReference>
<reference evidence="2 3" key="1">
    <citation type="submission" date="2024-03" db="EMBL/GenBank/DDBJ databases">
        <title>Natural products discovery in diverse microorganisms through a two-stage MS feature dereplication strategy.</title>
        <authorList>
            <person name="Zhang R."/>
        </authorList>
    </citation>
    <scope>NUCLEOTIDE SEQUENCE [LARGE SCALE GENOMIC DNA]</scope>
    <source>
        <strain evidence="2 3">18930</strain>
    </source>
</reference>
<gene>
    <name evidence="2" type="ORF">WDS16_27355</name>
</gene>
<dbReference type="InterPro" id="IPR003779">
    <property type="entry name" value="CMD-like"/>
</dbReference>
<feature type="domain" description="Carboxymuconolactone decarboxylase-like" evidence="1">
    <location>
        <begin position="21"/>
        <end position="94"/>
    </location>
</feature>
<dbReference type="InterPro" id="IPR004675">
    <property type="entry name" value="AhpD_core"/>
</dbReference>
<dbReference type="Gene3D" id="1.20.1290.10">
    <property type="entry name" value="AhpD-like"/>
    <property type="match status" value="1"/>
</dbReference>
<organism evidence="2 3">
    <name type="scientific">Rhodococcus sovatensis</name>
    <dbReference type="NCBI Taxonomy" id="1805840"/>
    <lineage>
        <taxon>Bacteria</taxon>
        <taxon>Bacillati</taxon>
        <taxon>Actinomycetota</taxon>
        <taxon>Actinomycetes</taxon>
        <taxon>Mycobacteriales</taxon>
        <taxon>Nocardiaceae</taxon>
        <taxon>Rhodococcus</taxon>
    </lineage>
</organism>
<dbReference type="NCBIfam" id="TIGR00778">
    <property type="entry name" value="ahpD_dom"/>
    <property type="match status" value="1"/>
</dbReference>
<evidence type="ECO:0000313" key="3">
    <source>
        <dbReference type="Proteomes" id="UP001432000"/>
    </source>
</evidence>
<dbReference type="RefSeq" id="WP_338889315.1">
    <property type="nucleotide sequence ID" value="NZ_CP147846.1"/>
</dbReference>
<evidence type="ECO:0000259" key="1">
    <source>
        <dbReference type="Pfam" id="PF02627"/>
    </source>
</evidence>
<dbReference type="Pfam" id="PF02627">
    <property type="entry name" value="CMD"/>
    <property type="match status" value="1"/>
</dbReference>
<dbReference type="PANTHER" id="PTHR33930">
    <property type="entry name" value="ALKYL HYDROPEROXIDE REDUCTASE AHPD"/>
    <property type="match status" value="1"/>
</dbReference>
<dbReference type="InterPro" id="IPR029032">
    <property type="entry name" value="AhpD-like"/>
</dbReference>
<dbReference type="Proteomes" id="UP001432000">
    <property type="component" value="Chromosome"/>
</dbReference>
<accession>A0ABZ2PIQ3</accession>